<feature type="transmembrane region" description="Helical" evidence="1">
    <location>
        <begin position="269"/>
        <end position="286"/>
    </location>
</feature>
<name>A0A2S4MMH2_9BURK</name>
<feature type="domain" description="Acyltransferase 3" evidence="2">
    <location>
        <begin position="13"/>
        <end position="339"/>
    </location>
</feature>
<dbReference type="InterPro" id="IPR002656">
    <property type="entry name" value="Acyl_transf_3_dom"/>
</dbReference>
<comment type="caution">
    <text evidence="3">The sequence shown here is derived from an EMBL/GenBank/DDBJ whole genome shotgun (WGS) entry which is preliminary data.</text>
</comment>
<dbReference type="Pfam" id="PF01757">
    <property type="entry name" value="Acyl_transf_3"/>
    <property type="match status" value="1"/>
</dbReference>
<evidence type="ECO:0000256" key="1">
    <source>
        <dbReference type="SAM" id="Phobius"/>
    </source>
</evidence>
<keyword evidence="1" id="KW-0472">Membrane</keyword>
<feature type="transmembrane region" description="Helical" evidence="1">
    <location>
        <begin position="90"/>
        <end position="109"/>
    </location>
</feature>
<dbReference type="Proteomes" id="UP000237381">
    <property type="component" value="Unassembled WGS sequence"/>
</dbReference>
<feature type="transmembrane region" description="Helical" evidence="1">
    <location>
        <begin position="187"/>
        <end position="203"/>
    </location>
</feature>
<dbReference type="PANTHER" id="PTHR23028">
    <property type="entry name" value="ACETYLTRANSFERASE"/>
    <property type="match status" value="1"/>
</dbReference>
<dbReference type="InterPro" id="IPR050879">
    <property type="entry name" value="Acyltransferase_3"/>
</dbReference>
<keyword evidence="4" id="KW-1185">Reference proteome</keyword>
<feature type="transmembrane region" description="Helical" evidence="1">
    <location>
        <begin position="223"/>
        <end position="239"/>
    </location>
</feature>
<dbReference type="OrthoDB" id="9767863at2"/>
<evidence type="ECO:0000259" key="2">
    <source>
        <dbReference type="Pfam" id="PF01757"/>
    </source>
</evidence>
<reference evidence="3 4" key="1">
    <citation type="submission" date="2018-01" db="EMBL/GenBank/DDBJ databases">
        <title>Genomic Encyclopedia of Type Strains, Phase III (KMG-III): the genomes of soil and plant-associated and newly described type strains.</title>
        <authorList>
            <person name="Whitman W."/>
        </authorList>
    </citation>
    <scope>NUCLEOTIDE SEQUENCE [LARGE SCALE GENOMIC DNA]</scope>
    <source>
        <strain evidence="3 4">JCM 18070</strain>
    </source>
</reference>
<sequence length="375" mass="41614">MSLLSHSLSRKRNNFDLVRLVAASAVVYAHSIIVQKPDGHIDFVTAWLGFDYSGSLGVFAFFLLSGLLVTASYERQRSPARYLILRAARIWPAVAVASLFAIFVMGPLLTNLPWRQYFASSATWANLDSFSTVTLGRRILLPGVFSDNPVPDAMFAPLWTLPVEVRYYVVVLVAGMLGLLKSPRGMVVALLIGLAPLLVRPYFAPHFHLAWRHLAPLAQGGYAFHPELVFLSGMLLYALREHVDINGWTATALCAVYLCMRGTPLAHALFYPAFAYGVLWIGTTPLLHRFAPRNDYSFGIYIYGFPVQQTVAHFWPALGHLVALLIATPFVVALAWLSWHGIEKPALDWTRARLARTRVRAQQAAADGMPEPAAR</sequence>
<feature type="transmembrane region" description="Helical" evidence="1">
    <location>
        <begin position="165"/>
        <end position="180"/>
    </location>
</feature>
<feature type="transmembrane region" description="Helical" evidence="1">
    <location>
        <begin position="321"/>
        <end position="339"/>
    </location>
</feature>
<proteinExistence type="predicted"/>
<protein>
    <submittedName>
        <fullName evidence="3">Peptidoglycan/LPS O-acetylase OafA/YrhL</fullName>
    </submittedName>
</protein>
<keyword evidence="1" id="KW-0812">Transmembrane</keyword>
<feature type="transmembrane region" description="Helical" evidence="1">
    <location>
        <begin position="17"/>
        <end position="34"/>
    </location>
</feature>
<dbReference type="RefSeq" id="WP_103701905.1">
    <property type="nucleotide sequence ID" value="NZ_PQGA01000001.1"/>
</dbReference>
<dbReference type="GO" id="GO:0016747">
    <property type="term" value="F:acyltransferase activity, transferring groups other than amino-acyl groups"/>
    <property type="evidence" value="ECO:0007669"/>
    <property type="project" value="InterPro"/>
</dbReference>
<keyword evidence="1" id="KW-1133">Transmembrane helix</keyword>
<dbReference type="AlphaFoldDB" id="A0A2S4MMH2"/>
<dbReference type="EMBL" id="PQGA01000001">
    <property type="protein sequence ID" value="POR55943.1"/>
    <property type="molecule type" value="Genomic_DNA"/>
</dbReference>
<evidence type="ECO:0000313" key="3">
    <source>
        <dbReference type="EMBL" id="POR55943.1"/>
    </source>
</evidence>
<gene>
    <name evidence="3" type="ORF">B0G62_101339</name>
</gene>
<organism evidence="3 4">
    <name type="scientific">Paraburkholderia eburnea</name>
    <dbReference type="NCBI Taxonomy" id="1189126"/>
    <lineage>
        <taxon>Bacteria</taxon>
        <taxon>Pseudomonadati</taxon>
        <taxon>Pseudomonadota</taxon>
        <taxon>Betaproteobacteria</taxon>
        <taxon>Burkholderiales</taxon>
        <taxon>Burkholderiaceae</taxon>
        <taxon>Paraburkholderia</taxon>
    </lineage>
</organism>
<feature type="transmembrane region" description="Helical" evidence="1">
    <location>
        <begin position="46"/>
        <end position="69"/>
    </location>
</feature>
<evidence type="ECO:0000313" key="4">
    <source>
        <dbReference type="Proteomes" id="UP000237381"/>
    </source>
</evidence>
<accession>A0A2S4MMH2</accession>